<feature type="region of interest" description="Disordered" evidence="1">
    <location>
        <begin position="1"/>
        <end position="23"/>
    </location>
</feature>
<evidence type="ECO:0000313" key="2">
    <source>
        <dbReference type="EMBL" id="CAE8612310.1"/>
    </source>
</evidence>
<dbReference type="AlphaFoldDB" id="A0A813ICC5"/>
<accession>A0A813ICC5</accession>
<sequence length="193" mass="20656">MDSLVPAGTSGTARKRARASTTADSMPSIVRDIARLTLSTASQVRLLKAATLRTYIFPADHPIFVAAKQAGARYSEMAQQRGGQKSLPPPHLAVFSAVLQALIADQQTPPPFAATATTRLAGNAELPRLVPVCKSSKCYDKNKGRLEIALHPQCAEFLEACSRAWIAQGARETSGPAPRGPLERILAEALNRE</sequence>
<comment type="caution">
    <text evidence="3">The sequence shown here is derived from an EMBL/GenBank/DDBJ whole genome shotgun (WGS) entry which is preliminary data.</text>
</comment>
<evidence type="ECO:0000256" key="1">
    <source>
        <dbReference type="SAM" id="MobiDB-lite"/>
    </source>
</evidence>
<proteinExistence type="predicted"/>
<gene>
    <name evidence="2" type="ORF">PGLA1383_LOCUS30108</name>
    <name evidence="3" type="ORF">PGLA2088_LOCUS6103</name>
</gene>
<dbReference type="Proteomes" id="UP000654075">
    <property type="component" value="Unassembled WGS sequence"/>
</dbReference>
<name>A0A813ICC5_POLGL</name>
<dbReference type="EMBL" id="CAJNNW010005972">
    <property type="protein sequence ID" value="CAE8647921.1"/>
    <property type="molecule type" value="Genomic_DNA"/>
</dbReference>
<dbReference type="EMBL" id="CAJNNV010025108">
    <property type="protein sequence ID" value="CAE8612310.1"/>
    <property type="molecule type" value="Genomic_DNA"/>
</dbReference>
<protein>
    <submittedName>
        <fullName evidence="3">Uncharacterized protein</fullName>
    </submittedName>
</protein>
<evidence type="ECO:0000313" key="3">
    <source>
        <dbReference type="EMBL" id="CAE8647921.1"/>
    </source>
</evidence>
<reference evidence="3" key="1">
    <citation type="submission" date="2021-02" db="EMBL/GenBank/DDBJ databases">
        <authorList>
            <person name="Dougan E. K."/>
            <person name="Rhodes N."/>
            <person name="Thang M."/>
            <person name="Chan C."/>
        </authorList>
    </citation>
    <scope>NUCLEOTIDE SEQUENCE</scope>
</reference>
<evidence type="ECO:0000313" key="5">
    <source>
        <dbReference type="Proteomes" id="UP000654075"/>
    </source>
</evidence>
<organism evidence="3 4">
    <name type="scientific">Polarella glacialis</name>
    <name type="common">Dinoflagellate</name>
    <dbReference type="NCBI Taxonomy" id="89957"/>
    <lineage>
        <taxon>Eukaryota</taxon>
        <taxon>Sar</taxon>
        <taxon>Alveolata</taxon>
        <taxon>Dinophyceae</taxon>
        <taxon>Suessiales</taxon>
        <taxon>Suessiaceae</taxon>
        <taxon>Polarella</taxon>
    </lineage>
</organism>
<evidence type="ECO:0000313" key="4">
    <source>
        <dbReference type="Proteomes" id="UP000626109"/>
    </source>
</evidence>
<dbReference type="Proteomes" id="UP000626109">
    <property type="component" value="Unassembled WGS sequence"/>
</dbReference>
<keyword evidence="5" id="KW-1185">Reference proteome</keyword>